<dbReference type="RefSeq" id="WP_208230079.1">
    <property type="nucleotide sequence ID" value="NZ_CP050854.1"/>
</dbReference>
<evidence type="ECO:0000259" key="1">
    <source>
        <dbReference type="Pfam" id="PF03435"/>
    </source>
</evidence>
<organism evidence="2 3">
    <name type="scientific">Brenneria izadpanahii</name>
    <dbReference type="NCBI Taxonomy" id="2722756"/>
    <lineage>
        <taxon>Bacteria</taxon>
        <taxon>Pseudomonadati</taxon>
        <taxon>Pseudomonadota</taxon>
        <taxon>Gammaproteobacteria</taxon>
        <taxon>Enterobacterales</taxon>
        <taxon>Pectobacteriaceae</taxon>
        <taxon>Brenneria</taxon>
    </lineage>
</organism>
<sequence>MKRILVIGGYGHAGAQIVDLLLAVGEAHITVAGRNLARATRFVQDREAYASRLAGMALDARDAAQLGTAALGMDLVIVAAGTSSTVVPGALAVIAAGADFLDIQVSAAKVRQLQALDAQMRALTASLPMLREGGFRVAGFNLITDFLVIPIVMAGMKLSPSLTARPLARLLRASIIHGSRPPYGAALQLDGGKRGENRTLLRISHADAYAMTAAPVVATVLQLLDGSARRPGVHLQAMLVDPPRFFADLQRFGIQVDRFFQPC</sequence>
<feature type="domain" description="Saccharopine dehydrogenase NADP binding" evidence="1">
    <location>
        <begin position="4"/>
        <end position="126"/>
    </location>
</feature>
<dbReference type="Proteomes" id="UP000671960">
    <property type="component" value="Chromosome"/>
</dbReference>
<evidence type="ECO:0000313" key="2">
    <source>
        <dbReference type="EMBL" id="QTF07445.1"/>
    </source>
</evidence>
<dbReference type="PANTHER" id="PTHR43796:SF2">
    <property type="entry name" value="CARBOXYNORSPERMIDINE SYNTHASE"/>
    <property type="match status" value="1"/>
</dbReference>
<dbReference type="SUPFAM" id="SSF51735">
    <property type="entry name" value="NAD(P)-binding Rossmann-fold domains"/>
    <property type="match status" value="1"/>
</dbReference>
<dbReference type="Pfam" id="PF03435">
    <property type="entry name" value="Sacchrp_dh_NADP"/>
    <property type="match status" value="1"/>
</dbReference>
<gene>
    <name evidence="2" type="ORF">HC231_05550</name>
</gene>
<evidence type="ECO:0000313" key="3">
    <source>
        <dbReference type="Proteomes" id="UP000671960"/>
    </source>
</evidence>
<dbReference type="PANTHER" id="PTHR43796">
    <property type="entry name" value="CARBOXYNORSPERMIDINE SYNTHASE"/>
    <property type="match status" value="1"/>
</dbReference>
<reference evidence="2 3" key="1">
    <citation type="submission" date="2020-03" db="EMBL/GenBank/DDBJ databases">
        <authorList>
            <person name="Bakhshi Ganjeh M."/>
        </authorList>
    </citation>
    <scope>NUCLEOTIDE SEQUENCE [LARGE SCALE GENOMIC DNA]</scope>
    <source>
        <strain evidence="3">Iran 50</strain>
    </source>
</reference>
<dbReference type="InterPro" id="IPR005097">
    <property type="entry name" value="Sacchrp_dh_NADP-bd"/>
</dbReference>
<accession>A0ABX7UTD3</accession>
<keyword evidence="3" id="KW-1185">Reference proteome</keyword>
<protein>
    <recommendedName>
        <fullName evidence="1">Saccharopine dehydrogenase NADP binding domain-containing protein</fullName>
    </recommendedName>
</protein>
<dbReference type="InterPro" id="IPR036291">
    <property type="entry name" value="NAD(P)-bd_dom_sf"/>
</dbReference>
<dbReference type="EMBL" id="CP050854">
    <property type="protein sequence ID" value="QTF07445.1"/>
    <property type="molecule type" value="Genomic_DNA"/>
</dbReference>
<proteinExistence type="predicted"/>
<name>A0ABX7UTD3_9GAMM</name>
<dbReference type="Gene3D" id="3.40.50.720">
    <property type="entry name" value="NAD(P)-binding Rossmann-like Domain"/>
    <property type="match status" value="1"/>
</dbReference>